<accession>A0AB73T231</accession>
<reference evidence="2 3" key="1">
    <citation type="submission" date="2018-05" db="EMBL/GenBank/DDBJ databases">
        <authorList>
            <person name="Goeker M."/>
            <person name="Huntemann M."/>
            <person name="Clum A."/>
            <person name="Pillay M."/>
            <person name="Palaniappan K."/>
            <person name="Varghese N."/>
            <person name="Mikhailova N."/>
            <person name="Stamatis D."/>
            <person name="Reddy T."/>
            <person name="Daum C."/>
            <person name="Shapiro N."/>
            <person name="Ivanova N."/>
            <person name="Kyrpides N."/>
            <person name="Woyke T."/>
        </authorList>
    </citation>
    <scope>NUCLEOTIDE SEQUENCE [LARGE SCALE GENOMIC DNA]</scope>
    <source>
        <strain evidence="2 3">DSM 26524</strain>
    </source>
</reference>
<comment type="caution">
    <text evidence="2">The sequence shown here is derived from an EMBL/GenBank/DDBJ whole genome shotgun (WGS) entry which is preliminary data.</text>
</comment>
<feature type="transmembrane region" description="Helical" evidence="1">
    <location>
        <begin position="39"/>
        <end position="59"/>
    </location>
</feature>
<name>A0AB73T231_9FIRM</name>
<evidence type="ECO:0008006" key="4">
    <source>
        <dbReference type="Google" id="ProtNLM"/>
    </source>
</evidence>
<organism evidence="2 3">
    <name type="scientific">Murimonas intestini</name>
    <dbReference type="NCBI Taxonomy" id="1337051"/>
    <lineage>
        <taxon>Bacteria</taxon>
        <taxon>Bacillati</taxon>
        <taxon>Bacillota</taxon>
        <taxon>Clostridia</taxon>
        <taxon>Lachnospirales</taxon>
        <taxon>Lachnospiraceae</taxon>
        <taxon>Murimonas</taxon>
    </lineage>
</organism>
<evidence type="ECO:0000313" key="2">
    <source>
        <dbReference type="EMBL" id="PWJ74078.1"/>
    </source>
</evidence>
<keyword evidence="1" id="KW-1133">Transmembrane helix</keyword>
<dbReference type="Proteomes" id="UP000245412">
    <property type="component" value="Unassembled WGS sequence"/>
</dbReference>
<gene>
    <name evidence="2" type="ORF">C7383_110118</name>
</gene>
<keyword evidence="3" id="KW-1185">Reference proteome</keyword>
<sequence length="109" mass="11857">MSEIFRLMPVLAVVITLNILLGIYNSIKIENFRFSKEKLLNGILKALIVAGSFIGFAYVFSMIDLSSAGITPLLVMQVSIITYATKGITNLAKIMGISSLIEKNGSSKK</sequence>
<keyword evidence="1" id="KW-0812">Transmembrane</keyword>
<protein>
    <recommendedName>
        <fullName evidence="4">Holin</fullName>
    </recommendedName>
</protein>
<proteinExistence type="predicted"/>
<evidence type="ECO:0000313" key="3">
    <source>
        <dbReference type="Proteomes" id="UP000245412"/>
    </source>
</evidence>
<dbReference type="AlphaFoldDB" id="A0AB73T231"/>
<keyword evidence="1" id="KW-0472">Membrane</keyword>
<evidence type="ECO:0000256" key="1">
    <source>
        <dbReference type="SAM" id="Phobius"/>
    </source>
</evidence>
<feature type="transmembrane region" description="Helical" evidence="1">
    <location>
        <begin position="65"/>
        <end position="85"/>
    </location>
</feature>
<dbReference type="RefSeq" id="WP_109747416.1">
    <property type="nucleotide sequence ID" value="NZ_JANKBI010000009.1"/>
</dbReference>
<feature type="transmembrane region" description="Helical" evidence="1">
    <location>
        <begin position="6"/>
        <end position="27"/>
    </location>
</feature>
<dbReference type="EMBL" id="QGGY01000010">
    <property type="protein sequence ID" value="PWJ74078.1"/>
    <property type="molecule type" value="Genomic_DNA"/>
</dbReference>